<evidence type="ECO:0000313" key="1">
    <source>
        <dbReference type="EMBL" id="MBZ0156799.1"/>
    </source>
</evidence>
<evidence type="ECO:0000313" key="2">
    <source>
        <dbReference type="Proteomes" id="UP000705867"/>
    </source>
</evidence>
<accession>A0A953M0G3</accession>
<comment type="caution">
    <text evidence="1">The sequence shown here is derived from an EMBL/GenBank/DDBJ whole genome shotgun (WGS) entry which is preliminary data.</text>
</comment>
<dbReference type="Proteomes" id="UP000705867">
    <property type="component" value="Unassembled WGS sequence"/>
</dbReference>
<proteinExistence type="predicted"/>
<reference evidence="1" key="2">
    <citation type="submission" date="2021-08" db="EMBL/GenBank/DDBJ databases">
        <authorList>
            <person name="Dalcin Martins P."/>
        </authorList>
    </citation>
    <scope>NUCLEOTIDE SEQUENCE</scope>
    <source>
        <strain evidence="1">MAG_39</strain>
    </source>
</reference>
<reference evidence="1" key="1">
    <citation type="journal article" date="2021" name="bioRxiv">
        <title>Unraveling nitrogen, sulfur and carbon metabolic pathways and microbial community transcriptional responses to substrate deprivation and toxicity stresses in a bioreactor mimicking anoxic brackish coastal sediment conditions.</title>
        <authorList>
            <person name="Martins P.D."/>
            <person name="Echeveste M.J."/>
            <person name="Arshad A."/>
            <person name="Kurth J."/>
            <person name="Ouboter H."/>
            <person name="Jetten M.S.M."/>
            <person name="Welte C.U."/>
        </authorList>
    </citation>
    <scope>NUCLEOTIDE SEQUENCE</scope>
    <source>
        <strain evidence="1">MAG_39</strain>
    </source>
</reference>
<name>A0A953M0G3_9BACT</name>
<dbReference type="AlphaFoldDB" id="A0A953M0G3"/>
<protein>
    <submittedName>
        <fullName evidence="1">Uncharacterized protein</fullName>
    </submittedName>
</protein>
<dbReference type="EMBL" id="JAIOIV010000090">
    <property type="protein sequence ID" value="MBZ0156799.1"/>
    <property type="molecule type" value="Genomic_DNA"/>
</dbReference>
<sequence length="140" mass="15588">MAKKAVYVCVKRDITHPISWALKEFEGRISVRYFDTTKLLGVALTDAEEGIVIILDSVMAEESTLPFAAAQKAEKPFLKFLLIVSSGTSKEEVIGIIQSKVVSGVLIRPFTAEQVSDNIYKLCSFEKPTEVPWYMKTGLQ</sequence>
<organism evidence="1 2">
    <name type="scientific">Candidatus Nitrobium versatile</name>
    <dbReference type="NCBI Taxonomy" id="2884831"/>
    <lineage>
        <taxon>Bacteria</taxon>
        <taxon>Pseudomonadati</taxon>
        <taxon>Nitrospirota</taxon>
        <taxon>Nitrospiria</taxon>
        <taxon>Nitrospirales</taxon>
        <taxon>Nitrospiraceae</taxon>
        <taxon>Candidatus Nitrobium</taxon>
    </lineage>
</organism>
<gene>
    <name evidence="1" type="ORF">K8I29_11405</name>
</gene>